<protein>
    <submittedName>
        <fullName evidence="2">Uncharacterized protein</fullName>
    </submittedName>
</protein>
<keyword evidence="1" id="KW-0472">Membrane</keyword>
<organism evidence="2">
    <name type="scientific">marine metagenome</name>
    <dbReference type="NCBI Taxonomy" id="408172"/>
    <lineage>
        <taxon>unclassified sequences</taxon>
        <taxon>metagenomes</taxon>
        <taxon>ecological metagenomes</taxon>
    </lineage>
</organism>
<keyword evidence="1" id="KW-1133">Transmembrane helix</keyword>
<name>A0A382R5M9_9ZZZZ</name>
<feature type="non-terminal residue" evidence="2">
    <location>
        <position position="1"/>
    </location>
</feature>
<evidence type="ECO:0000313" key="2">
    <source>
        <dbReference type="EMBL" id="SVC91901.1"/>
    </source>
</evidence>
<feature type="non-terminal residue" evidence="2">
    <location>
        <position position="24"/>
    </location>
</feature>
<reference evidence="2" key="1">
    <citation type="submission" date="2018-05" db="EMBL/GenBank/DDBJ databases">
        <authorList>
            <person name="Lanie J.A."/>
            <person name="Ng W.-L."/>
            <person name="Kazmierczak K.M."/>
            <person name="Andrzejewski T.M."/>
            <person name="Davidsen T.M."/>
            <person name="Wayne K.J."/>
            <person name="Tettelin H."/>
            <person name="Glass J.I."/>
            <person name="Rusch D."/>
            <person name="Podicherti R."/>
            <person name="Tsui H.-C.T."/>
            <person name="Winkler M.E."/>
        </authorList>
    </citation>
    <scope>NUCLEOTIDE SEQUENCE</scope>
</reference>
<dbReference type="AlphaFoldDB" id="A0A382R5M9"/>
<gene>
    <name evidence="2" type="ORF">METZ01_LOCUS344755</name>
</gene>
<accession>A0A382R5M9</accession>
<dbReference type="EMBL" id="UINC01118641">
    <property type="protein sequence ID" value="SVC91901.1"/>
    <property type="molecule type" value="Genomic_DNA"/>
</dbReference>
<evidence type="ECO:0000256" key="1">
    <source>
        <dbReference type="SAM" id="Phobius"/>
    </source>
</evidence>
<keyword evidence="1" id="KW-0812">Transmembrane</keyword>
<feature type="transmembrane region" description="Helical" evidence="1">
    <location>
        <begin position="6"/>
        <end position="23"/>
    </location>
</feature>
<proteinExistence type="predicted"/>
<sequence>QNRNLIFLKFVMNIAFLSLQSLIF</sequence>